<reference evidence="1" key="2">
    <citation type="submission" date="2017-06" db="EMBL/GenBank/DDBJ databases">
        <title>WGS assembly of Brachypodium distachyon.</title>
        <authorList>
            <consortium name="The International Brachypodium Initiative"/>
            <person name="Lucas S."/>
            <person name="Harmon-Smith M."/>
            <person name="Lail K."/>
            <person name="Tice H."/>
            <person name="Grimwood J."/>
            <person name="Bruce D."/>
            <person name="Barry K."/>
            <person name="Shu S."/>
            <person name="Lindquist E."/>
            <person name="Wang M."/>
            <person name="Pitluck S."/>
            <person name="Vogel J.P."/>
            <person name="Garvin D.F."/>
            <person name="Mockler T.C."/>
            <person name="Schmutz J."/>
            <person name="Rokhsar D."/>
            <person name="Bevan M.W."/>
        </authorList>
    </citation>
    <scope>NUCLEOTIDE SEQUENCE</scope>
    <source>
        <strain evidence="1">Bd21</strain>
    </source>
</reference>
<dbReference type="AlphaFoldDB" id="A0A2K2CR48"/>
<accession>A0A2K2CR48</accession>
<evidence type="ECO:0000313" key="2">
    <source>
        <dbReference type="EnsemblPlants" id="PNT64483"/>
    </source>
</evidence>
<gene>
    <name evidence="1" type="ORF">BRADI_4g29284v3</name>
</gene>
<evidence type="ECO:0000313" key="1">
    <source>
        <dbReference type="EMBL" id="PNT64483.1"/>
    </source>
</evidence>
<reference evidence="2" key="3">
    <citation type="submission" date="2018-08" db="UniProtKB">
        <authorList>
            <consortium name="EnsemblPlants"/>
        </authorList>
    </citation>
    <scope>IDENTIFICATION</scope>
    <source>
        <strain evidence="2">cv. Bd21</strain>
    </source>
</reference>
<sequence length="189" mass="21066">MSTSMRVHEILFVGEVHASEVDGDDSAVELVRRDVGPQTRCSGVRASATRRHAREGHLCTVNLLLDNRPAYTLQDTEADPIDPKGASARVAAVNRAALVGAFGRTLRQLECWMRQRQWEGVAGGELTELAECAAGRRPEARQSCPARWRHRGGCKRDKERRGGCARNHFLQKMDRDAMCFLFYGIWSSG</sequence>
<name>A0A2K2CR48_BRADI</name>
<organism evidence="1">
    <name type="scientific">Brachypodium distachyon</name>
    <name type="common">Purple false brome</name>
    <name type="synonym">Trachynia distachya</name>
    <dbReference type="NCBI Taxonomy" id="15368"/>
    <lineage>
        <taxon>Eukaryota</taxon>
        <taxon>Viridiplantae</taxon>
        <taxon>Streptophyta</taxon>
        <taxon>Embryophyta</taxon>
        <taxon>Tracheophyta</taxon>
        <taxon>Spermatophyta</taxon>
        <taxon>Magnoliopsida</taxon>
        <taxon>Liliopsida</taxon>
        <taxon>Poales</taxon>
        <taxon>Poaceae</taxon>
        <taxon>BOP clade</taxon>
        <taxon>Pooideae</taxon>
        <taxon>Stipodae</taxon>
        <taxon>Brachypodieae</taxon>
        <taxon>Brachypodium</taxon>
    </lineage>
</organism>
<reference evidence="1 2" key="1">
    <citation type="journal article" date="2010" name="Nature">
        <title>Genome sequencing and analysis of the model grass Brachypodium distachyon.</title>
        <authorList>
            <consortium name="International Brachypodium Initiative"/>
        </authorList>
    </citation>
    <scope>NUCLEOTIDE SEQUENCE [LARGE SCALE GENOMIC DNA]</scope>
    <source>
        <strain evidence="1 2">Bd21</strain>
    </source>
</reference>
<dbReference type="Proteomes" id="UP000008810">
    <property type="component" value="Chromosome 4"/>
</dbReference>
<protein>
    <submittedName>
        <fullName evidence="1 2">Uncharacterized protein</fullName>
    </submittedName>
</protein>
<proteinExistence type="predicted"/>
<dbReference type="Gramene" id="PNT64483">
    <property type="protein sequence ID" value="PNT64483"/>
    <property type="gene ID" value="BRADI_4g29284v3"/>
</dbReference>
<dbReference type="EnsemblPlants" id="PNT64483">
    <property type="protein sequence ID" value="PNT64483"/>
    <property type="gene ID" value="BRADI_4g29284v3"/>
</dbReference>
<dbReference type="EMBL" id="CM000883">
    <property type="protein sequence ID" value="PNT64483.1"/>
    <property type="molecule type" value="Genomic_DNA"/>
</dbReference>
<evidence type="ECO:0000313" key="3">
    <source>
        <dbReference type="Proteomes" id="UP000008810"/>
    </source>
</evidence>
<keyword evidence="3" id="KW-1185">Reference proteome</keyword>
<dbReference type="InParanoid" id="A0A2K2CR48"/>